<gene>
    <name evidence="2" type="ORF">AMTR_s00057p00214780</name>
</gene>
<organism evidence="2 3">
    <name type="scientific">Amborella trichopoda</name>
    <dbReference type="NCBI Taxonomy" id="13333"/>
    <lineage>
        <taxon>Eukaryota</taxon>
        <taxon>Viridiplantae</taxon>
        <taxon>Streptophyta</taxon>
        <taxon>Embryophyta</taxon>
        <taxon>Tracheophyta</taxon>
        <taxon>Spermatophyta</taxon>
        <taxon>Magnoliopsida</taxon>
        <taxon>Amborellales</taxon>
        <taxon>Amborellaceae</taxon>
        <taxon>Amborella</taxon>
    </lineage>
</organism>
<dbReference type="Proteomes" id="UP000017836">
    <property type="component" value="Unassembled WGS sequence"/>
</dbReference>
<feature type="chain" id="PRO_5004658910" evidence="1">
    <location>
        <begin position="20"/>
        <end position="114"/>
    </location>
</feature>
<evidence type="ECO:0000313" key="3">
    <source>
        <dbReference type="Proteomes" id="UP000017836"/>
    </source>
</evidence>
<keyword evidence="3" id="KW-1185">Reference proteome</keyword>
<proteinExistence type="predicted"/>
<evidence type="ECO:0000256" key="1">
    <source>
        <dbReference type="SAM" id="SignalP"/>
    </source>
</evidence>
<dbReference type="EMBL" id="KI392405">
    <property type="protein sequence ID" value="ERN17005.1"/>
    <property type="molecule type" value="Genomic_DNA"/>
</dbReference>
<accession>U5D450</accession>
<sequence>MDVRLILCVLATATSTFFASEVWRKRREGAHRLNIAKKKLKLICEAIAQADERYQRCSERHDRILNQVTSHFFCSRELEEALAGARATMTEALEFSAGLQDTQARVISSFLELL</sequence>
<keyword evidence="1" id="KW-0732">Signal</keyword>
<evidence type="ECO:0000313" key="2">
    <source>
        <dbReference type="EMBL" id="ERN17005.1"/>
    </source>
</evidence>
<feature type="signal peptide" evidence="1">
    <location>
        <begin position="1"/>
        <end position="19"/>
    </location>
</feature>
<dbReference type="HOGENOM" id="CLU_165029_0_0_1"/>
<dbReference type="AlphaFoldDB" id="U5D450"/>
<protein>
    <submittedName>
        <fullName evidence="2">Uncharacterized protein</fullName>
    </submittedName>
</protein>
<reference evidence="3" key="1">
    <citation type="journal article" date="2013" name="Science">
        <title>The Amborella genome and the evolution of flowering plants.</title>
        <authorList>
            <consortium name="Amborella Genome Project"/>
        </authorList>
    </citation>
    <scope>NUCLEOTIDE SEQUENCE [LARGE SCALE GENOMIC DNA]</scope>
</reference>
<dbReference type="Gramene" id="ERN17005">
    <property type="protein sequence ID" value="ERN17005"/>
    <property type="gene ID" value="AMTR_s00057p00214780"/>
</dbReference>
<name>U5D450_AMBTC</name>
<dbReference type="eggNOG" id="ENOG502S4QZ">
    <property type="taxonomic scope" value="Eukaryota"/>
</dbReference>